<accession>A0A067NX45</accession>
<dbReference type="HOGENOM" id="CLU_1787620_0_0_1"/>
<reference evidence="2" key="1">
    <citation type="journal article" date="2014" name="Proc. Natl. Acad. Sci. U.S.A.">
        <title>Extensive sampling of basidiomycete genomes demonstrates inadequacy of the white-rot/brown-rot paradigm for wood decay fungi.</title>
        <authorList>
            <person name="Riley R."/>
            <person name="Salamov A.A."/>
            <person name="Brown D.W."/>
            <person name="Nagy L.G."/>
            <person name="Floudas D."/>
            <person name="Held B.W."/>
            <person name="Levasseur A."/>
            <person name="Lombard V."/>
            <person name="Morin E."/>
            <person name="Otillar R."/>
            <person name="Lindquist E.A."/>
            <person name="Sun H."/>
            <person name="LaButti K.M."/>
            <person name="Schmutz J."/>
            <person name="Jabbour D."/>
            <person name="Luo H."/>
            <person name="Baker S.E."/>
            <person name="Pisabarro A.G."/>
            <person name="Walton J.D."/>
            <person name="Blanchette R.A."/>
            <person name="Henrissat B."/>
            <person name="Martin F."/>
            <person name="Cullen D."/>
            <person name="Hibbett D.S."/>
            <person name="Grigoriev I.V."/>
        </authorList>
    </citation>
    <scope>NUCLEOTIDE SEQUENCE [LARGE SCALE GENOMIC DNA]</scope>
    <source>
        <strain evidence="2">PC15</strain>
    </source>
</reference>
<dbReference type="AlphaFoldDB" id="A0A067NX45"/>
<dbReference type="InParanoid" id="A0A067NX45"/>
<dbReference type="Proteomes" id="UP000027073">
    <property type="component" value="Unassembled WGS sequence"/>
</dbReference>
<protein>
    <submittedName>
        <fullName evidence="1">Uncharacterized protein</fullName>
    </submittedName>
</protein>
<dbReference type="EMBL" id="KL198007">
    <property type="protein sequence ID" value="KDQ28702.1"/>
    <property type="molecule type" value="Genomic_DNA"/>
</dbReference>
<name>A0A067NX45_PLEO1</name>
<dbReference type="VEuPathDB" id="FungiDB:PLEOSDRAFT_1082708"/>
<organism evidence="1 2">
    <name type="scientific">Pleurotus ostreatus (strain PC15)</name>
    <name type="common">Oyster mushroom</name>
    <dbReference type="NCBI Taxonomy" id="1137138"/>
    <lineage>
        <taxon>Eukaryota</taxon>
        <taxon>Fungi</taxon>
        <taxon>Dikarya</taxon>
        <taxon>Basidiomycota</taxon>
        <taxon>Agaricomycotina</taxon>
        <taxon>Agaricomycetes</taxon>
        <taxon>Agaricomycetidae</taxon>
        <taxon>Agaricales</taxon>
        <taxon>Pleurotineae</taxon>
        <taxon>Pleurotaceae</taxon>
        <taxon>Pleurotus</taxon>
    </lineage>
</organism>
<proteinExistence type="predicted"/>
<sequence length="145" mass="15430">MIATRRVEVGEGLAAMVVGLGETAGALEEMAVVLEVTEEGLVEMAEATEEVQVATVFPLEDGTIHPIVPIATALSLPLGREILAVVTTHLILLTMEVSFLCQRRELRSIFAGNSARKFRSLLSQSGMANPPPLSNTSASFPITNN</sequence>
<evidence type="ECO:0000313" key="1">
    <source>
        <dbReference type="EMBL" id="KDQ28702.1"/>
    </source>
</evidence>
<gene>
    <name evidence="1" type="ORF">PLEOSDRAFT_1082708</name>
</gene>
<evidence type="ECO:0000313" key="2">
    <source>
        <dbReference type="Proteomes" id="UP000027073"/>
    </source>
</evidence>